<dbReference type="GO" id="GO:0032259">
    <property type="term" value="P:methylation"/>
    <property type="evidence" value="ECO:0007669"/>
    <property type="project" value="InterPro"/>
</dbReference>
<dbReference type="GO" id="GO:0008168">
    <property type="term" value="F:methyltransferase activity"/>
    <property type="evidence" value="ECO:0007669"/>
    <property type="project" value="InterPro"/>
</dbReference>
<keyword evidence="4" id="KW-1185">Reference proteome</keyword>
<dbReference type="AlphaFoldDB" id="I0IAS3"/>
<proteinExistence type="predicted"/>
<protein>
    <submittedName>
        <fullName evidence="3">Putative hemolysin</fullName>
    </submittedName>
</protein>
<dbReference type="SUPFAM" id="SSF53335">
    <property type="entry name" value="S-adenosyl-L-methionine-dependent methyltransferases"/>
    <property type="match status" value="1"/>
</dbReference>
<organism evidence="3 4">
    <name type="scientific">Phycisphaera mikurensis (strain NBRC 102666 / KCTC 22515 / FYK2301M01)</name>
    <dbReference type="NCBI Taxonomy" id="1142394"/>
    <lineage>
        <taxon>Bacteria</taxon>
        <taxon>Pseudomonadati</taxon>
        <taxon>Planctomycetota</taxon>
        <taxon>Phycisphaerae</taxon>
        <taxon>Phycisphaerales</taxon>
        <taxon>Phycisphaeraceae</taxon>
        <taxon>Phycisphaera</taxon>
    </lineage>
</organism>
<evidence type="ECO:0000259" key="2">
    <source>
        <dbReference type="Pfam" id="PF01728"/>
    </source>
</evidence>
<dbReference type="InterPro" id="IPR002877">
    <property type="entry name" value="RNA_MeTrfase_FtsJ_dom"/>
</dbReference>
<dbReference type="EMBL" id="AP012338">
    <property type="protein sequence ID" value="BAM02361.1"/>
    <property type="molecule type" value="Genomic_DNA"/>
</dbReference>
<dbReference type="PANTHER" id="PTHR32319:SF0">
    <property type="entry name" value="BACTERIAL HEMOLYSIN-LIKE PROTEIN"/>
    <property type="match status" value="1"/>
</dbReference>
<sequence>MSATPPEASWASRGALKLLAALEAFGVSPAGAPAADLGASVGGFVDVLRRGGAEPVYALDTAYGQLAWTLRQDPGVVVMERTNALHAPPPPEAASACGVVSVDLGWTKQDRALPAALAWCRPGGHVVTLVKPHYESGRHRLDDGEAREIVDAVAASLPRIAAEAGAPAELVGCVESPIRGGKGKNLEALAVLRRLGPAEPAPR</sequence>
<evidence type="ECO:0000313" key="4">
    <source>
        <dbReference type="Proteomes" id="UP000007881"/>
    </source>
</evidence>
<dbReference type="InterPro" id="IPR029063">
    <property type="entry name" value="SAM-dependent_MTases_sf"/>
</dbReference>
<reference evidence="3 4" key="1">
    <citation type="submission" date="2012-02" db="EMBL/GenBank/DDBJ databases">
        <title>Complete genome sequence of Phycisphaera mikurensis NBRC 102666.</title>
        <authorList>
            <person name="Ankai A."/>
            <person name="Hosoyama A."/>
            <person name="Terui Y."/>
            <person name="Sekine M."/>
            <person name="Fukai R."/>
            <person name="Kato Y."/>
            <person name="Nakamura S."/>
            <person name="Yamada-Narita S."/>
            <person name="Kawakoshi A."/>
            <person name="Fukunaga Y."/>
            <person name="Yamazaki S."/>
            <person name="Fujita N."/>
        </authorList>
    </citation>
    <scope>NUCLEOTIDE SEQUENCE [LARGE SCALE GENOMIC DNA]</scope>
    <source>
        <strain evidence="4">NBRC 102666 / KCTC 22515 / FYK2301M01</strain>
    </source>
</reference>
<dbReference type="GO" id="GO:0003723">
    <property type="term" value="F:RNA binding"/>
    <property type="evidence" value="ECO:0007669"/>
    <property type="project" value="UniProtKB-KW"/>
</dbReference>
<accession>I0IAS3</accession>
<dbReference type="RefSeq" id="WP_014435581.1">
    <property type="nucleotide sequence ID" value="NC_017080.1"/>
</dbReference>
<dbReference type="Gene3D" id="3.40.50.150">
    <property type="entry name" value="Vaccinia Virus protein VP39"/>
    <property type="match status" value="1"/>
</dbReference>
<gene>
    <name evidence="3" type="ordered locus">PSMK_02020</name>
</gene>
<name>I0IAS3_PHYMF</name>
<dbReference type="Proteomes" id="UP000007881">
    <property type="component" value="Chromosome"/>
</dbReference>
<dbReference type="STRING" id="1142394.PSMK_02020"/>
<feature type="domain" description="Ribosomal RNA methyltransferase FtsJ" evidence="2">
    <location>
        <begin position="10"/>
        <end position="184"/>
    </location>
</feature>
<dbReference type="KEGG" id="phm:PSMK_02020"/>
<dbReference type="HOGENOM" id="CLU_058015_3_1_0"/>
<evidence type="ECO:0000313" key="3">
    <source>
        <dbReference type="EMBL" id="BAM02361.1"/>
    </source>
</evidence>
<evidence type="ECO:0000256" key="1">
    <source>
        <dbReference type="ARBA" id="ARBA00022884"/>
    </source>
</evidence>
<dbReference type="eggNOG" id="COG1189">
    <property type="taxonomic scope" value="Bacteria"/>
</dbReference>
<dbReference type="InterPro" id="IPR047048">
    <property type="entry name" value="TlyA"/>
</dbReference>
<dbReference type="Pfam" id="PF01728">
    <property type="entry name" value="FtsJ"/>
    <property type="match status" value="1"/>
</dbReference>
<keyword evidence="1" id="KW-0694">RNA-binding</keyword>
<dbReference type="PANTHER" id="PTHR32319">
    <property type="entry name" value="BACTERIAL HEMOLYSIN-LIKE PROTEIN"/>
    <property type="match status" value="1"/>
</dbReference>